<sequence length="150" mass="15786">MIEPELVVAGFALLGTVALGLVVHEWTHAVVLRLGGIDYAIAYAPNRGPGVLGVLASCPWAVVRPRPTGREPAWVLRCAALAPLVLAVPVFLVGVAGDGRLASPMATAIAIGWLACSLPSPQDFSVAFYAHRALEDRRRRIAATPSSRAD</sequence>
<evidence type="ECO:0000313" key="2">
    <source>
        <dbReference type="EMBL" id="EMA41137.1"/>
    </source>
</evidence>
<evidence type="ECO:0000256" key="1">
    <source>
        <dbReference type="SAM" id="Phobius"/>
    </source>
</evidence>
<keyword evidence="1" id="KW-0812">Transmembrane</keyword>
<dbReference type="EMBL" id="AOMA01000067">
    <property type="protein sequence ID" value="EMA41137.1"/>
    <property type="molecule type" value="Genomic_DNA"/>
</dbReference>
<feature type="transmembrane region" description="Helical" evidence="1">
    <location>
        <begin position="74"/>
        <end position="96"/>
    </location>
</feature>
<evidence type="ECO:0000313" key="3">
    <source>
        <dbReference type="Proteomes" id="UP000011607"/>
    </source>
</evidence>
<dbReference type="eggNOG" id="arCOG10744">
    <property type="taxonomic scope" value="Archaea"/>
</dbReference>
<feature type="transmembrane region" description="Helical" evidence="1">
    <location>
        <begin position="108"/>
        <end position="130"/>
    </location>
</feature>
<name>M0M5Q3_9EURY</name>
<dbReference type="STRING" id="1227454.C446_06255"/>
<dbReference type="AlphaFoldDB" id="M0M5Q3"/>
<dbReference type="Proteomes" id="UP000011607">
    <property type="component" value="Unassembled WGS sequence"/>
</dbReference>
<gene>
    <name evidence="2" type="ORF">C446_06255</name>
</gene>
<keyword evidence="1" id="KW-0472">Membrane</keyword>
<evidence type="ECO:0008006" key="4">
    <source>
        <dbReference type="Google" id="ProtNLM"/>
    </source>
</evidence>
<proteinExistence type="predicted"/>
<organism evidence="2 3">
    <name type="scientific">Halobiforma nitratireducens JCM 10879</name>
    <dbReference type="NCBI Taxonomy" id="1227454"/>
    <lineage>
        <taxon>Archaea</taxon>
        <taxon>Methanobacteriati</taxon>
        <taxon>Methanobacteriota</taxon>
        <taxon>Stenosarchaea group</taxon>
        <taxon>Halobacteria</taxon>
        <taxon>Halobacteriales</taxon>
        <taxon>Natrialbaceae</taxon>
        <taxon>Halobiforma</taxon>
    </lineage>
</organism>
<feature type="transmembrane region" description="Helical" evidence="1">
    <location>
        <begin position="6"/>
        <end position="23"/>
    </location>
</feature>
<accession>M0M5Q3</accession>
<dbReference type="OrthoDB" id="204561at2157"/>
<protein>
    <recommendedName>
        <fullName evidence="4">Peptidase M50</fullName>
    </recommendedName>
</protein>
<keyword evidence="1" id="KW-1133">Transmembrane helix</keyword>
<dbReference type="RefSeq" id="WP_006672197.1">
    <property type="nucleotide sequence ID" value="NZ_AOMA01000067.1"/>
</dbReference>
<keyword evidence="3" id="KW-1185">Reference proteome</keyword>
<reference evidence="2 3" key="1">
    <citation type="journal article" date="2014" name="PLoS Genet.">
        <title>Phylogenetically driven sequencing of extremely halophilic archaea reveals strategies for static and dynamic osmo-response.</title>
        <authorList>
            <person name="Becker E.A."/>
            <person name="Seitzer P.M."/>
            <person name="Tritt A."/>
            <person name="Larsen D."/>
            <person name="Krusor M."/>
            <person name="Yao A.I."/>
            <person name="Wu D."/>
            <person name="Madern D."/>
            <person name="Eisen J.A."/>
            <person name="Darling A.E."/>
            <person name="Facciotti M.T."/>
        </authorList>
    </citation>
    <scope>NUCLEOTIDE SEQUENCE [LARGE SCALE GENOMIC DNA]</scope>
    <source>
        <strain evidence="2 3">JCM 10879</strain>
    </source>
</reference>
<comment type="caution">
    <text evidence="2">The sequence shown here is derived from an EMBL/GenBank/DDBJ whole genome shotgun (WGS) entry which is preliminary data.</text>
</comment>